<keyword evidence="11" id="KW-1185">Reference proteome</keyword>
<dbReference type="Proteomes" id="UP000774617">
    <property type="component" value="Unassembled WGS sequence"/>
</dbReference>
<comment type="similarity">
    <text evidence="4">Belongs to the RTC4 family.</text>
</comment>
<evidence type="ECO:0000256" key="7">
    <source>
        <dbReference type="ARBA" id="ARBA00023242"/>
    </source>
</evidence>
<evidence type="ECO:0000256" key="5">
    <source>
        <dbReference type="ARBA" id="ARBA00015162"/>
    </source>
</evidence>
<dbReference type="InterPro" id="IPR028094">
    <property type="entry name" value="RTC4_C"/>
</dbReference>
<evidence type="ECO:0000313" key="11">
    <source>
        <dbReference type="Proteomes" id="UP000774617"/>
    </source>
</evidence>
<evidence type="ECO:0000256" key="8">
    <source>
        <dbReference type="SAM" id="MobiDB-lite"/>
    </source>
</evidence>
<evidence type="ECO:0000313" key="10">
    <source>
        <dbReference type="EMBL" id="KAH7060732.1"/>
    </source>
</evidence>
<feature type="compositionally biased region" description="Low complexity" evidence="8">
    <location>
        <begin position="449"/>
        <end position="458"/>
    </location>
</feature>
<feature type="compositionally biased region" description="Low complexity" evidence="8">
    <location>
        <begin position="24"/>
        <end position="38"/>
    </location>
</feature>
<name>A0ABQ8GM30_9PEZI</name>
<feature type="region of interest" description="Disordered" evidence="8">
    <location>
        <begin position="16"/>
        <end position="463"/>
    </location>
</feature>
<dbReference type="EMBL" id="JAGTJR010000005">
    <property type="protein sequence ID" value="KAH7060732.1"/>
    <property type="molecule type" value="Genomic_DNA"/>
</dbReference>
<keyword evidence="7" id="KW-0539">Nucleus</keyword>
<dbReference type="SMART" id="SM01312">
    <property type="entry name" value="RTC4"/>
    <property type="match status" value="1"/>
</dbReference>
<evidence type="ECO:0000259" key="9">
    <source>
        <dbReference type="SMART" id="SM01312"/>
    </source>
</evidence>
<evidence type="ECO:0000256" key="2">
    <source>
        <dbReference type="ARBA" id="ARBA00004123"/>
    </source>
</evidence>
<comment type="function">
    <text evidence="1">May be involved in a process influencing telomere capping.</text>
</comment>
<evidence type="ECO:0000256" key="6">
    <source>
        <dbReference type="ARBA" id="ARBA00022490"/>
    </source>
</evidence>
<feature type="compositionally biased region" description="Basic and acidic residues" evidence="8">
    <location>
        <begin position="348"/>
        <end position="358"/>
    </location>
</feature>
<feature type="compositionally biased region" description="Low complexity" evidence="8">
    <location>
        <begin position="159"/>
        <end position="173"/>
    </location>
</feature>
<evidence type="ECO:0000256" key="4">
    <source>
        <dbReference type="ARBA" id="ARBA00009461"/>
    </source>
</evidence>
<organism evidence="10 11">
    <name type="scientific">Macrophomina phaseolina</name>
    <dbReference type="NCBI Taxonomy" id="35725"/>
    <lineage>
        <taxon>Eukaryota</taxon>
        <taxon>Fungi</taxon>
        <taxon>Dikarya</taxon>
        <taxon>Ascomycota</taxon>
        <taxon>Pezizomycotina</taxon>
        <taxon>Dothideomycetes</taxon>
        <taxon>Dothideomycetes incertae sedis</taxon>
        <taxon>Botryosphaeriales</taxon>
        <taxon>Botryosphaeriaceae</taxon>
        <taxon>Macrophomina</taxon>
    </lineage>
</organism>
<protein>
    <recommendedName>
        <fullName evidence="5">Restriction of telomere capping protein 4</fullName>
    </recommendedName>
</protein>
<dbReference type="InterPro" id="IPR039024">
    <property type="entry name" value="RTC4"/>
</dbReference>
<feature type="compositionally biased region" description="Polar residues" evidence="8">
    <location>
        <begin position="218"/>
        <end position="231"/>
    </location>
</feature>
<comment type="subcellular location">
    <subcellularLocation>
        <location evidence="3">Cytoplasm</location>
    </subcellularLocation>
    <subcellularLocation>
        <location evidence="2">Nucleus</location>
    </subcellularLocation>
</comment>
<keyword evidence="6" id="KW-0963">Cytoplasm</keyword>
<sequence>MPSLSRQAEPLLKVVSGKSSTDHFNASSTTNFSSSPSSVPKAAPMPDNVAVDADPISSDSKHSSCPAPQPSPYKVPKGRTPTKGLRLGNGREKSKRLRTSGVAAAADTQELGIGTSDSSVNVGDSEDMGLFGDMGGGPARKQRRTISYVASTRSFATEGARSPGSSGARSANSTPRRLHTLTRGSVGNGAPQARANSTGKEAAAAAAAATNKKGMPFSTISHNAGTPSLSSKRLPGKGGDGEAEGDKQTGNRRLKTLGQISCPSDSSEGKRGIKAPKPDYPASPREKPKLRLLRHADSSPRVREEDGPRIKKLASLSNSLPEEKVQKQIKVLPRMNLPPSPEDSTLGDTHEESQDRSVIDLSSATNNVRLSKRESGRAKAETVDTPSKAAPRKLKVLGSTGGPFSASKPGASDLHSVRRGKNQEGVEGEEEEAKAPALLPTVGCDDDNNNLSSPPDSDTVNDEEIELSQPPAAGNYEQPAKCPICRAPVDRLLLEEWQGGQSFMRIRKQMAFCEAHKRAAAREEYSARDYPAEINFKTLPQRIEVFREELVEIVRRERASAFRDAVEEEARKGQGRNLVALSKADEGLTGLSVGYYGPRGRRVMEAWVTREIATEIRQAVGRDRLIGFKSVSGFIQEVLVPEVAMRLVAEDLDVGAARAREVLRESGEIGEYVHGVEEEEEVEGGGRDGVEGEDDNGDY</sequence>
<feature type="compositionally biased region" description="Basic and acidic residues" evidence="8">
    <location>
        <begin position="371"/>
        <end position="382"/>
    </location>
</feature>
<gene>
    <name evidence="10" type="ORF">B0J12DRAFT_342400</name>
</gene>
<feature type="domain" description="Restriction of telomere capping protein 4 C-terminal" evidence="9">
    <location>
        <begin position="553"/>
        <end position="676"/>
    </location>
</feature>
<proteinExistence type="inferred from homology"/>
<feature type="region of interest" description="Disordered" evidence="8">
    <location>
        <begin position="673"/>
        <end position="699"/>
    </location>
</feature>
<evidence type="ECO:0000256" key="3">
    <source>
        <dbReference type="ARBA" id="ARBA00004496"/>
    </source>
</evidence>
<dbReference type="PANTHER" id="PTHR41391:SF1">
    <property type="entry name" value="RESTRICTION OF TELOMERE CAPPING PROTEIN 4"/>
    <property type="match status" value="1"/>
</dbReference>
<reference evidence="10 11" key="1">
    <citation type="journal article" date="2021" name="Nat. Commun.">
        <title>Genetic determinants of endophytism in the Arabidopsis root mycobiome.</title>
        <authorList>
            <person name="Mesny F."/>
            <person name="Miyauchi S."/>
            <person name="Thiergart T."/>
            <person name="Pickel B."/>
            <person name="Atanasova L."/>
            <person name="Karlsson M."/>
            <person name="Huettel B."/>
            <person name="Barry K.W."/>
            <person name="Haridas S."/>
            <person name="Chen C."/>
            <person name="Bauer D."/>
            <person name="Andreopoulos W."/>
            <person name="Pangilinan J."/>
            <person name="LaButti K."/>
            <person name="Riley R."/>
            <person name="Lipzen A."/>
            <person name="Clum A."/>
            <person name="Drula E."/>
            <person name="Henrissat B."/>
            <person name="Kohler A."/>
            <person name="Grigoriev I.V."/>
            <person name="Martin F.M."/>
            <person name="Hacquard S."/>
        </authorList>
    </citation>
    <scope>NUCLEOTIDE SEQUENCE [LARGE SCALE GENOMIC DNA]</scope>
    <source>
        <strain evidence="10 11">MPI-SDFR-AT-0080</strain>
    </source>
</reference>
<evidence type="ECO:0000256" key="1">
    <source>
        <dbReference type="ARBA" id="ARBA00002738"/>
    </source>
</evidence>
<feature type="compositionally biased region" description="Basic and acidic residues" evidence="8">
    <location>
        <begin position="284"/>
        <end position="309"/>
    </location>
</feature>
<dbReference type="PANTHER" id="PTHR41391">
    <property type="entry name" value="RESTRICTION OF TELOMERE CAPPING PROTEIN 4"/>
    <property type="match status" value="1"/>
</dbReference>
<comment type="caution">
    <text evidence="10">The sequence shown here is derived from an EMBL/GenBank/DDBJ whole genome shotgun (WGS) entry which is preliminary data.</text>
</comment>
<feature type="compositionally biased region" description="Polar residues" evidence="8">
    <location>
        <begin position="360"/>
        <end position="369"/>
    </location>
</feature>
<accession>A0ABQ8GM30</accession>
<dbReference type="Pfam" id="PF14474">
    <property type="entry name" value="RTC4"/>
    <property type="match status" value="1"/>
</dbReference>